<evidence type="ECO:0000259" key="1">
    <source>
        <dbReference type="PROSITE" id="PS50888"/>
    </source>
</evidence>
<dbReference type="InterPro" id="IPR045239">
    <property type="entry name" value="bHLH95_bHLH"/>
</dbReference>
<reference evidence="2" key="2">
    <citation type="submission" date="2020-02" db="EMBL/GenBank/DDBJ databases">
        <authorList>
            <person name="Gilchrist C.L.M."/>
            <person name="Chooi Y.-H."/>
        </authorList>
    </citation>
    <scope>NUCLEOTIDE SEQUENCE</scope>
    <source>
        <strain evidence="2">MST-FP2251</strain>
    </source>
</reference>
<dbReference type="AlphaFoldDB" id="A0AAD4CCZ2"/>
<dbReference type="Gene3D" id="4.10.280.10">
    <property type="entry name" value="Helix-loop-helix DNA-binding domain"/>
    <property type="match status" value="1"/>
</dbReference>
<dbReference type="PROSITE" id="PS50888">
    <property type="entry name" value="BHLH"/>
    <property type="match status" value="1"/>
</dbReference>
<accession>A0AAD4CCZ2</accession>
<proteinExistence type="predicted"/>
<dbReference type="EMBL" id="VCAU01000130">
    <property type="protein sequence ID" value="KAF9884191.1"/>
    <property type="molecule type" value="Genomic_DNA"/>
</dbReference>
<sequence>MSSSPVPLASGELRPHNAAFRPQTELATWSKEQSHALRPRPLGVNTTISGDQHRAAARNAHTRLERHRRHKIKQLVTNLKQMVPGCRDQRVGKAVILEASIVYINFLEQTIQKLVDCDDKTPLVSTNVASRDTFVASGVDSIHPIADNVVLSTEPTPHQPPVIRKPSHSDTHARVDSLKFLLN</sequence>
<name>A0AAD4CCZ2_ASPNN</name>
<reference evidence="2" key="1">
    <citation type="journal article" date="2019" name="Beilstein J. Org. Chem.">
        <title>Nanangenines: drimane sesquiterpenoids as the dominant metabolite cohort of a novel Australian fungus, Aspergillus nanangensis.</title>
        <authorList>
            <person name="Lacey H.J."/>
            <person name="Gilchrist C.L.M."/>
            <person name="Crombie A."/>
            <person name="Kalaitzis J.A."/>
            <person name="Vuong D."/>
            <person name="Rutledge P.J."/>
            <person name="Turner P."/>
            <person name="Pitt J.I."/>
            <person name="Lacey E."/>
            <person name="Chooi Y.H."/>
            <person name="Piggott A.M."/>
        </authorList>
    </citation>
    <scope>NUCLEOTIDE SEQUENCE</scope>
    <source>
        <strain evidence="2">MST-FP2251</strain>
    </source>
</reference>
<dbReference type="GO" id="GO:0046983">
    <property type="term" value="F:protein dimerization activity"/>
    <property type="evidence" value="ECO:0007669"/>
    <property type="project" value="InterPro"/>
</dbReference>
<dbReference type="Pfam" id="PF00010">
    <property type="entry name" value="HLH"/>
    <property type="match status" value="1"/>
</dbReference>
<evidence type="ECO:0000313" key="2">
    <source>
        <dbReference type="EMBL" id="KAF9884191.1"/>
    </source>
</evidence>
<keyword evidence="3" id="KW-1185">Reference proteome</keyword>
<dbReference type="SUPFAM" id="SSF47459">
    <property type="entry name" value="HLH, helix-loop-helix DNA-binding domain"/>
    <property type="match status" value="1"/>
</dbReference>
<comment type="caution">
    <text evidence="2">The sequence shown here is derived from an EMBL/GenBank/DDBJ whole genome shotgun (WGS) entry which is preliminary data.</text>
</comment>
<dbReference type="InterPro" id="IPR036638">
    <property type="entry name" value="HLH_DNA-bd_sf"/>
</dbReference>
<dbReference type="SMART" id="SM00353">
    <property type="entry name" value="HLH"/>
    <property type="match status" value="1"/>
</dbReference>
<feature type="domain" description="BHLH" evidence="1">
    <location>
        <begin position="56"/>
        <end position="107"/>
    </location>
</feature>
<protein>
    <recommendedName>
        <fullName evidence="1">BHLH domain-containing protein</fullName>
    </recommendedName>
</protein>
<dbReference type="Proteomes" id="UP001194746">
    <property type="component" value="Unassembled WGS sequence"/>
</dbReference>
<gene>
    <name evidence="2" type="ORF">FE257_002182</name>
</gene>
<dbReference type="CDD" id="cd11393">
    <property type="entry name" value="bHLH_AtbHLH_like"/>
    <property type="match status" value="1"/>
</dbReference>
<dbReference type="InterPro" id="IPR011598">
    <property type="entry name" value="bHLH_dom"/>
</dbReference>
<evidence type="ECO:0000313" key="3">
    <source>
        <dbReference type="Proteomes" id="UP001194746"/>
    </source>
</evidence>
<organism evidence="2 3">
    <name type="scientific">Aspergillus nanangensis</name>
    <dbReference type="NCBI Taxonomy" id="2582783"/>
    <lineage>
        <taxon>Eukaryota</taxon>
        <taxon>Fungi</taxon>
        <taxon>Dikarya</taxon>
        <taxon>Ascomycota</taxon>
        <taxon>Pezizomycotina</taxon>
        <taxon>Eurotiomycetes</taxon>
        <taxon>Eurotiomycetidae</taxon>
        <taxon>Eurotiales</taxon>
        <taxon>Aspergillaceae</taxon>
        <taxon>Aspergillus</taxon>
        <taxon>Aspergillus subgen. Circumdati</taxon>
    </lineage>
</organism>